<dbReference type="Gene3D" id="3.40.50.1000">
    <property type="entry name" value="HAD superfamily/HAD-like"/>
    <property type="match status" value="1"/>
</dbReference>
<evidence type="ECO:0000256" key="2">
    <source>
        <dbReference type="ARBA" id="ARBA00022723"/>
    </source>
</evidence>
<reference evidence="6" key="1">
    <citation type="submission" date="2025-08" db="UniProtKB">
        <authorList>
            <consortium name="RefSeq"/>
        </authorList>
    </citation>
    <scope>IDENTIFICATION</scope>
</reference>
<name>A0ABM1ELZ6_PRICU</name>
<dbReference type="GeneID" id="106813560"/>
<dbReference type="Proteomes" id="UP000695022">
    <property type="component" value="Unplaced"/>
</dbReference>
<evidence type="ECO:0000256" key="1">
    <source>
        <dbReference type="ARBA" id="ARBA00009589"/>
    </source>
</evidence>
<dbReference type="InterPro" id="IPR036412">
    <property type="entry name" value="HAD-like_sf"/>
</dbReference>
<keyword evidence="4" id="KW-0460">Magnesium</keyword>
<dbReference type="RefSeq" id="XP_014673217.1">
    <property type="nucleotide sequence ID" value="XM_014817731.1"/>
</dbReference>
<protein>
    <submittedName>
        <fullName evidence="6">5'-nucleotidase domain-containing protein 1-like</fullName>
    </submittedName>
</protein>
<gene>
    <name evidence="6" type="primary">LOC106813560</name>
</gene>
<dbReference type="InterPro" id="IPR023214">
    <property type="entry name" value="HAD_sf"/>
</dbReference>
<evidence type="ECO:0000313" key="6">
    <source>
        <dbReference type="RefSeq" id="XP_014673217.1"/>
    </source>
</evidence>
<keyword evidence="2" id="KW-0479">Metal-binding</keyword>
<evidence type="ECO:0000256" key="4">
    <source>
        <dbReference type="ARBA" id="ARBA00022842"/>
    </source>
</evidence>
<keyword evidence="3" id="KW-0378">Hydrolase</keyword>
<dbReference type="PANTHER" id="PTHR12103:SF38">
    <property type="entry name" value="5'-NUCLEOTIDASE DOMAIN-CONTAINING PROTEIN 1"/>
    <property type="match status" value="1"/>
</dbReference>
<dbReference type="InterPro" id="IPR008380">
    <property type="entry name" value="HAD-SF_hydro_IG_5-nucl"/>
</dbReference>
<accession>A0ABM1ELZ6</accession>
<dbReference type="PANTHER" id="PTHR12103">
    <property type="entry name" value="5'-NUCLEOTIDASE DOMAIN-CONTAINING"/>
    <property type="match status" value="1"/>
</dbReference>
<evidence type="ECO:0000313" key="5">
    <source>
        <dbReference type="Proteomes" id="UP000695022"/>
    </source>
</evidence>
<keyword evidence="5" id="KW-1185">Reference proteome</keyword>
<sequence length="254" mass="29585">MYFPDNFSEMKGSYFPSMVNRTEDYTFEASQRLRQWLQEMRAAGKITFLLTSSHIDYGSMLLKRILGKDWKLYFDVSFFRARKPLFFTDEDTAFHSITDELKEGPSVDSLKMHGCYLNGNWNLFRSFLKHESGMADPKVLYFGDSLPSDIVASRQFSDWTTVAIVEELETEELDTIERHISQEDRNLLSSKQWGSFFYDNCPISGQVTNTFWHQVLRDNTPLVIPHMDTLTALPLDRAYNSCIFFPKPAFKDLP</sequence>
<organism evidence="5 6">
    <name type="scientific">Priapulus caudatus</name>
    <name type="common">Priapulid worm</name>
    <dbReference type="NCBI Taxonomy" id="37621"/>
    <lineage>
        <taxon>Eukaryota</taxon>
        <taxon>Metazoa</taxon>
        <taxon>Ecdysozoa</taxon>
        <taxon>Scalidophora</taxon>
        <taxon>Priapulida</taxon>
        <taxon>Priapulimorpha</taxon>
        <taxon>Priapulimorphida</taxon>
        <taxon>Priapulidae</taxon>
        <taxon>Priapulus</taxon>
    </lineage>
</organism>
<dbReference type="SUPFAM" id="SSF56784">
    <property type="entry name" value="HAD-like"/>
    <property type="match status" value="1"/>
</dbReference>
<dbReference type="Pfam" id="PF05761">
    <property type="entry name" value="5_nucleotid"/>
    <property type="match status" value="1"/>
</dbReference>
<comment type="similarity">
    <text evidence="1">Belongs to the 5'(3')-deoxyribonucleotidase family.</text>
</comment>
<proteinExistence type="inferred from homology"/>
<evidence type="ECO:0000256" key="3">
    <source>
        <dbReference type="ARBA" id="ARBA00022801"/>
    </source>
</evidence>